<protein>
    <submittedName>
        <fullName evidence="2">Uncharacterized protein</fullName>
    </submittedName>
</protein>
<keyword evidence="3" id="KW-1185">Reference proteome</keyword>
<evidence type="ECO:0000256" key="1">
    <source>
        <dbReference type="SAM" id="MobiDB-lite"/>
    </source>
</evidence>
<evidence type="ECO:0000313" key="3">
    <source>
        <dbReference type="Proteomes" id="UP001431776"/>
    </source>
</evidence>
<feature type="region of interest" description="Disordered" evidence="1">
    <location>
        <begin position="434"/>
        <end position="458"/>
    </location>
</feature>
<evidence type="ECO:0000313" key="2">
    <source>
        <dbReference type="EMBL" id="MDI6450933.1"/>
    </source>
</evidence>
<feature type="compositionally biased region" description="Basic and acidic residues" evidence="1">
    <location>
        <begin position="438"/>
        <end position="458"/>
    </location>
</feature>
<dbReference type="AlphaFoldDB" id="A0AAW6U4T5"/>
<name>A0AAW6U4T5_9BACT</name>
<accession>A0AAW6U4T5</accession>
<dbReference type="Proteomes" id="UP001431776">
    <property type="component" value="Unassembled WGS sequence"/>
</dbReference>
<sequence length="469" mass="52896">MPRRYVRILTGGAIVILALGLVYTAWVGISAVKLRRAYAALKSDGRPMCIADIIPPQVSEPENAALLYQSAAMLLKAMPVPERGVADIAALPGEKSIRREKLRDILGYLGDLSNRLVRESLDADERRELEQLLRQEVVRTALWAVEQGTERPGCRFDRDYEAGMGVPMLNLLDLQNLCRILGAQACIAAEAGRNDEAWRLTQVQLKFASALRAEPTLIDQMVGMDMVGFSCRTIRKLCEITIPPDGHRDELSGLLSEHEDIGSLIRALDGERLLFGEWVFSRPINEVHRMGPIIPGQAYVPALVQRVMLYRISFRPFFLADHASYLRLMRETVQLWQEPHSPEKTEALERQIQKARKHSLVTDMLLPSVGRIRRVHTRMVAQIRITQTGLALIQYQRTHGAFPETLDTLETNTTQDPFSDEVLGYQHQGTGFVLHSIGPDRKDNDGGARRRRQKTDADILWRFSGRPTP</sequence>
<organism evidence="2 3">
    <name type="scientific">Anaerobaca lacustris</name>
    <dbReference type="NCBI Taxonomy" id="3044600"/>
    <lineage>
        <taxon>Bacteria</taxon>
        <taxon>Pseudomonadati</taxon>
        <taxon>Planctomycetota</taxon>
        <taxon>Phycisphaerae</taxon>
        <taxon>Sedimentisphaerales</taxon>
        <taxon>Anaerobacaceae</taxon>
        <taxon>Anaerobaca</taxon>
    </lineage>
</organism>
<gene>
    <name evidence="2" type="ORF">QJ522_17870</name>
</gene>
<reference evidence="2" key="1">
    <citation type="submission" date="2023-05" db="EMBL/GenBank/DDBJ databases">
        <title>Anaerotaeda fermentans gen. nov., sp. nov., a novel anaerobic planctomycete of the new family within the order Sedimentisphaerales isolated from Taman Peninsula, Russia.</title>
        <authorList>
            <person name="Khomyakova M.A."/>
            <person name="Merkel A.Y."/>
            <person name="Slobodkin A.I."/>
        </authorList>
    </citation>
    <scope>NUCLEOTIDE SEQUENCE</scope>
    <source>
        <strain evidence="2">M17dextr</strain>
    </source>
</reference>
<dbReference type="EMBL" id="JASCXX010000026">
    <property type="protein sequence ID" value="MDI6450933.1"/>
    <property type="molecule type" value="Genomic_DNA"/>
</dbReference>
<dbReference type="RefSeq" id="WP_349246340.1">
    <property type="nucleotide sequence ID" value="NZ_JASCXX010000026.1"/>
</dbReference>
<comment type="caution">
    <text evidence="2">The sequence shown here is derived from an EMBL/GenBank/DDBJ whole genome shotgun (WGS) entry which is preliminary data.</text>
</comment>
<proteinExistence type="predicted"/>